<name>A0A329E068_VIBDI</name>
<organism evidence="2 3">
    <name type="scientific">Vibrio diazotrophicus</name>
    <dbReference type="NCBI Taxonomy" id="685"/>
    <lineage>
        <taxon>Bacteria</taxon>
        <taxon>Pseudomonadati</taxon>
        <taxon>Pseudomonadota</taxon>
        <taxon>Gammaproteobacteria</taxon>
        <taxon>Vibrionales</taxon>
        <taxon>Vibrionaceae</taxon>
        <taxon>Vibrio</taxon>
    </lineage>
</organism>
<sequence length="581" mass="65973">MTENFDSDKPDNVRTYRSIPTDEMQSDNPLSKVHQWKYIWVSAHGSNRTCNFKKWLQYSTKEHVALLISKFEQSGWAEASKVANFMYIGNILNHSFTSQPQKHKSKVKFSPETCVNYIQAAWLSQRTTGVGLHGKPIKAKTLGWLASNYNSILKKFGFRQIPKATRNLDTASASLDSNNYTKKELKRIVRALLSDRKLLYKEYLDKTSSEYKREVAFNRLISNAVFLYVYYTAAGQAEVLNTFVVEDSWSVDKVGGNRISVKGLKTRGYKEESRTFTPRAVSKTFFEEHFELSKLHAVALRRDRHYLFRRRNGKKPTADNLKIYITGLMQRSVLLQTMKAANPDFSLTCGRLKSSVKQYAEEKLGRQGAMESNRNSSESTWNNSDYSKNSKAVAHRELAFGAATLFALGCNPTGGVTAAIATTKAQHCEVLSNEDADALRASSSVPVDDIANGGVCKGEDVPQKREFQKSNLETGLLDDDDVKNTACGYVIKCFMCRNFAVVDEVHDIWRLLSFELRLNEAVAAHKSIDHFIKNFSEVKSAIRDIKKRFKKRNLKAAEKYLERQGCHPLWDEDSIQDIFKG</sequence>
<dbReference type="Proteomes" id="UP000248729">
    <property type="component" value="Unassembled WGS sequence"/>
</dbReference>
<feature type="compositionally biased region" description="Basic and acidic residues" evidence="1">
    <location>
        <begin position="1"/>
        <end position="14"/>
    </location>
</feature>
<feature type="region of interest" description="Disordered" evidence="1">
    <location>
        <begin position="363"/>
        <end position="386"/>
    </location>
</feature>
<reference evidence="2 3" key="1">
    <citation type="submission" date="2018-06" db="EMBL/GenBank/DDBJ databases">
        <title>Freshwater and sediment microbial communities from various areas in North America, analyzing microbe dynamics in response to fracking.</title>
        <authorList>
            <person name="Lamendella R."/>
        </authorList>
    </citation>
    <scope>NUCLEOTIDE SEQUENCE [LARGE SCALE GENOMIC DNA]</scope>
    <source>
        <strain evidence="2 3">99A</strain>
    </source>
</reference>
<evidence type="ECO:0000256" key="1">
    <source>
        <dbReference type="SAM" id="MobiDB-lite"/>
    </source>
</evidence>
<gene>
    <name evidence="2" type="ORF">DET48_1382</name>
</gene>
<feature type="region of interest" description="Disordered" evidence="1">
    <location>
        <begin position="1"/>
        <end position="27"/>
    </location>
</feature>
<comment type="caution">
    <text evidence="2">The sequence shown here is derived from an EMBL/GenBank/DDBJ whole genome shotgun (WGS) entry which is preliminary data.</text>
</comment>
<accession>A0A329E068</accession>
<protein>
    <submittedName>
        <fullName evidence="2">Uncharacterized protein</fullName>
    </submittedName>
</protein>
<dbReference type="RefSeq" id="WP_112404660.1">
    <property type="nucleotide sequence ID" value="NZ_QLTR01000038.1"/>
</dbReference>
<evidence type="ECO:0000313" key="2">
    <source>
        <dbReference type="EMBL" id="RAS57067.1"/>
    </source>
</evidence>
<dbReference type="AlphaFoldDB" id="A0A329E068"/>
<feature type="compositionally biased region" description="Polar residues" evidence="1">
    <location>
        <begin position="370"/>
        <end position="386"/>
    </location>
</feature>
<evidence type="ECO:0000313" key="3">
    <source>
        <dbReference type="Proteomes" id="UP000248729"/>
    </source>
</evidence>
<proteinExistence type="predicted"/>
<dbReference type="EMBL" id="QLTR01000038">
    <property type="protein sequence ID" value="RAS57067.1"/>
    <property type="molecule type" value="Genomic_DNA"/>
</dbReference>